<evidence type="ECO:0000313" key="1">
    <source>
        <dbReference type="EMBL" id="RZO18515.1"/>
    </source>
</evidence>
<accession>A0A520MBA9</accession>
<dbReference type="EMBL" id="SHBM01000007">
    <property type="protein sequence ID" value="RZO18515.1"/>
    <property type="molecule type" value="Genomic_DNA"/>
</dbReference>
<dbReference type="InterPro" id="IPR010710">
    <property type="entry name" value="DUF1289"/>
</dbReference>
<evidence type="ECO:0000313" key="2">
    <source>
        <dbReference type="Proteomes" id="UP000318359"/>
    </source>
</evidence>
<dbReference type="Proteomes" id="UP000318359">
    <property type="component" value="Unassembled WGS sequence"/>
</dbReference>
<protein>
    <submittedName>
        <fullName evidence="1">DUF1289 domain-containing protein</fullName>
    </submittedName>
</protein>
<dbReference type="AlphaFoldDB" id="A0A520MBA9"/>
<name>A0A520MBA9_9GAMM</name>
<organism evidence="1 2">
    <name type="scientific">SAR86 cluster bacterium</name>
    <dbReference type="NCBI Taxonomy" id="2030880"/>
    <lineage>
        <taxon>Bacteria</taxon>
        <taxon>Pseudomonadati</taxon>
        <taxon>Pseudomonadota</taxon>
        <taxon>Gammaproteobacteria</taxon>
        <taxon>SAR86 cluster</taxon>
    </lineage>
</organism>
<proteinExistence type="predicted"/>
<dbReference type="Pfam" id="PF06945">
    <property type="entry name" value="DUF1289"/>
    <property type="match status" value="1"/>
</dbReference>
<dbReference type="PANTHER" id="PTHR35175:SF1">
    <property type="entry name" value="OXIDOREDUCTASE"/>
    <property type="match status" value="1"/>
</dbReference>
<gene>
    <name evidence="1" type="ORF">EVB00_00915</name>
</gene>
<comment type="caution">
    <text evidence="1">The sequence shown here is derived from an EMBL/GenBank/DDBJ whole genome shotgun (WGS) entry which is preliminary data.</text>
</comment>
<sequence length="154" mass="17470">MSMSRSTTPCLGICTTTVGDLVCKGCKRFAHEIVDWNKFDSKEKELVNSRLEGFKQLILKDRFVVNDKDLLSSKLKDNGVRFNSSLDPITWIFDLLRASGAQELNLEEFGISALVKEPLSSTRDAINKELLELSEAHHERYFKEIHLEGGHKNS</sequence>
<reference evidence="1 2" key="1">
    <citation type="submission" date="2019-02" db="EMBL/GenBank/DDBJ databases">
        <title>Prokaryotic population dynamics and viral predation in marine succession experiment using metagenomics: the confinement effect.</title>
        <authorList>
            <person name="Haro-Moreno J.M."/>
            <person name="Rodriguez-Valera F."/>
            <person name="Lopez-Perez M."/>
        </authorList>
    </citation>
    <scope>NUCLEOTIDE SEQUENCE [LARGE SCALE GENOMIC DNA]</scope>
    <source>
        <strain evidence="1">MED-G167</strain>
    </source>
</reference>
<dbReference type="PANTHER" id="PTHR35175">
    <property type="entry name" value="DUF1289 DOMAIN-CONTAINING PROTEIN"/>
    <property type="match status" value="1"/>
</dbReference>